<dbReference type="EMBL" id="VXRG01000049">
    <property type="protein sequence ID" value="MXY92889.1"/>
    <property type="molecule type" value="Genomic_DNA"/>
</dbReference>
<dbReference type="InterPro" id="IPR039424">
    <property type="entry name" value="SBP_5"/>
</dbReference>
<evidence type="ECO:0000256" key="3">
    <source>
        <dbReference type="ARBA" id="ARBA00022729"/>
    </source>
</evidence>
<name>A0A6B0YS92_9CHLR</name>
<evidence type="ECO:0000313" key="7">
    <source>
        <dbReference type="EMBL" id="MXY92889.1"/>
    </source>
</evidence>
<dbReference type="GO" id="GO:0015833">
    <property type="term" value="P:peptide transport"/>
    <property type="evidence" value="ECO:0007669"/>
    <property type="project" value="TreeGrafter"/>
</dbReference>
<dbReference type="SUPFAM" id="SSF53850">
    <property type="entry name" value="Periplasmic binding protein-like II"/>
    <property type="match status" value="1"/>
</dbReference>
<gene>
    <name evidence="7" type="ORF">F4Y42_05505</name>
</gene>
<dbReference type="PANTHER" id="PTHR30290:SF9">
    <property type="entry name" value="OLIGOPEPTIDE-BINDING PROTEIN APPA"/>
    <property type="match status" value="1"/>
</dbReference>
<keyword evidence="3 5" id="KW-0732">Signal</keyword>
<proteinExistence type="inferred from homology"/>
<dbReference type="PANTHER" id="PTHR30290">
    <property type="entry name" value="PERIPLASMIC BINDING COMPONENT OF ABC TRANSPORTER"/>
    <property type="match status" value="1"/>
</dbReference>
<feature type="domain" description="Solute-binding protein family 5" evidence="6">
    <location>
        <begin position="79"/>
        <end position="313"/>
    </location>
</feature>
<dbReference type="Pfam" id="PF00496">
    <property type="entry name" value="SBP_bac_5"/>
    <property type="match status" value="1"/>
</dbReference>
<reference evidence="7" key="1">
    <citation type="submission" date="2019-09" db="EMBL/GenBank/DDBJ databases">
        <title>Characterisation of the sponge microbiome using genome-centric metagenomics.</title>
        <authorList>
            <person name="Engelberts J.P."/>
            <person name="Robbins S.J."/>
            <person name="De Goeij J.M."/>
            <person name="Aranda M."/>
            <person name="Bell S.C."/>
            <person name="Webster N.S."/>
        </authorList>
    </citation>
    <scope>NUCLEOTIDE SEQUENCE</scope>
    <source>
        <strain evidence="7">SB0664_bin_27</strain>
    </source>
</reference>
<dbReference type="PROSITE" id="PS51257">
    <property type="entry name" value="PROKAR_LIPOPROTEIN"/>
    <property type="match status" value="1"/>
</dbReference>
<feature type="region of interest" description="Disordered" evidence="4">
    <location>
        <begin position="28"/>
        <end position="72"/>
    </location>
</feature>
<evidence type="ECO:0000256" key="1">
    <source>
        <dbReference type="ARBA" id="ARBA00005695"/>
    </source>
</evidence>
<feature type="signal peptide" evidence="5">
    <location>
        <begin position="1"/>
        <end position="20"/>
    </location>
</feature>
<evidence type="ECO:0000256" key="4">
    <source>
        <dbReference type="SAM" id="MobiDB-lite"/>
    </source>
</evidence>
<dbReference type="GO" id="GO:1904680">
    <property type="term" value="F:peptide transmembrane transporter activity"/>
    <property type="evidence" value="ECO:0007669"/>
    <property type="project" value="TreeGrafter"/>
</dbReference>
<comment type="caution">
    <text evidence="7">The sequence shown here is derived from an EMBL/GenBank/DDBJ whole genome shotgun (WGS) entry which is preliminary data.</text>
</comment>
<dbReference type="AlphaFoldDB" id="A0A6B0YS92"/>
<feature type="chain" id="PRO_5025558954" evidence="5">
    <location>
        <begin position="21"/>
        <end position="860"/>
    </location>
</feature>
<sequence>MSKKRFTFLAVLLIAALLFAACGGGGDAEMADEPAAPAQEEQAAEEKEEVAAEEKEVKEEAPAAEEEEAAAMGERTGAWVDEVIAVEEPSAAAAVTRMDLAEIDAYAFSISDAEVYATVQGMDSLTYSNSFGVYAELTFNPAGPIFDGTGKLNPFAVPRIREAMNYLVDRDFISQEIYGGLASPRYMAITNAFPDYARLVDIVRQLELEYAHNPDKAAGIINEEMEALGAELVDGVWNYEDEPVEVIFLIRTEDERKEIGDYVSTMLEDLGFSVVRDYKTASEASPVWIGSDPNEGKFHIYTGGWITTAISRDQAGNFDFFYTNRGLPFPLWQAYTPAEEFDAMSEKLDLRDFTTMEERRELFGDVLALSMQDSVRVWLVNQLGFSAYRGDVSVSTDLAGGLNGARLWPYTLRRTGEEGGSLTIAMPSMLPEPWNPVAGTNWIYDTMLIRATTDVGTMPDPFTGLQWPQRIDRAEVTVKEGLPVGSTHDWVTLTFAEQIDVPEDAWLDWDAVEQQFITVGDLHPDGLTANIKSVVYYPGDLSELSWHDGSPLSLADVVLDMIMTFDLAKEESAVYDEAQVPSLNNFLSHFRGYRIVQTSPLVIEYYSDQYTLDAELNVANFFPGAPWHTMAVGLLAEAAGDLAFSSDKADANEVEWMSYIAGPSIEILEGHLESGAADGHIPYVSTLGDYISADEADARWANLSAWYEDKGHFWVGNGPFYLEEAFPTEKTVQLLRVESFPDASSKWEGFDTPMIAEVSVDGPARVASGDEATFEVMIDFGGDAYAIDDIDEVKYLVFDALGELALTGTAEAVEDGLWQITLSAEDTAGLESGANKLEVAVAPLRVSIPTFSSLEFVTTN</sequence>
<dbReference type="Gene3D" id="3.10.105.10">
    <property type="entry name" value="Dipeptide-binding Protein, Domain 3"/>
    <property type="match status" value="1"/>
</dbReference>
<evidence type="ECO:0000259" key="6">
    <source>
        <dbReference type="Pfam" id="PF00496"/>
    </source>
</evidence>
<evidence type="ECO:0000256" key="5">
    <source>
        <dbReference type="SAM" id="SignalP"/>
    </source>
</evidence>
<dbReference type="InterPro" id="IPR000914">
    <property type="entry name" value="SBP_5_dom"/>
</dbReference>
<feature type="compositionally biased region" description="Basic and acidic residues" evidence="4">
    <location>
        <begin position="49"/>
        <end position="61"/>
    </location>
</feature>
<accession>A0A6B0YS92</accession>
<organism evidence="7">
    <name type="scientific">Caldilineaceae bacterium SB0664_bin_27</name>
    <dbReference type="NCBI Taxonomy" id="2605260"/>
    <lineage>
        <taxon>Bacteria</taxon>
        <taxon>Bacillati</taxon>
        <taxon>Chloroflexota</taxon>
        <taxon>Caldilineae</taxon>
        <taxon>Caldilineales</taxon>
        <taxon>Caldilineaceae</taxon>
    </lineage>
</organism>
<comment type="similarity">
    <text evidence="1">Belongs to the bacterial solute-binding protein 5 family.</text>
</comment>
<protein>
    <submittedName>
        <fullName evidence="7">ABC transporter substrate-binding protein</fullName>
    </submittedName>
</protein>
<evidence type="ECO:0000256" key="2">
    <source>
        <dbReference type="ARBA" id="ARBA00022448"/>
    </source>
</evidence>
<keyword evidence="2" id="KW-0813">Transport</keyword>